<dbReference type="Proteomes" id="UP000662818">
    <property type="component" value="Chromosome"/>
</dbReference>
<evidence type="ECO:0000313" key="4">
    <source>
        <dbReference type="EMBL" id="QSR24829.1"/>
    </source>
</evidence>
<evidence type="ECO:0000256" key="2">
    <source>
        <dbReference type="SAM" id="Phobius"/>
    </source>
</evidence>
<reference evidence="3 5" key="2">
    <citation type="submission" date="2020-07" db="EMBL/GenBank/DDBJ databases">
        <title>Sequencing the genomes of 1000 actinobacteria strains.</title>
        <authorList>
            <person name="Klenk H.-P."/>
        </authorList>
    </citation>
    <scope>NUCLEOTIDE SEQUENCE [LARGE SCALE GENOMIC DNA]</scope>
    <source>
        <strain evidence="3 5">DSM 15131</strain>
    </source>
</reference>
<feature type="region of interest" description="Disordered" evidence="1">
    <location>
        <begin position="63"/>
        <end position="105"/>
    </location>
</feature>
<evidence type="ECO:0000313" key="6">
    <source>
        <dbReference type="Proteomes" id="UP000662818"/>
    </source>
</evidence>
<organism evidence="3 5">
    <name type="scientific">Nocardioides aromaticivorans</name>
    <dbReference type="NCBI Taxonomy" id="200618"/>
    <lineage>
        <taxon>Bacteria</taxon>
        <taxon>Bacillati</taxon>
        <taxon>Actinomycetota</taxon>
        <taxon>Actinomycetes</taxon>
        <taxon>Propionibacteriales</taxon>
        <taxon>Nocardioidaceae</taxon>
        <taxon>Nocardioides</taxon>
    </lineage>
</organism>
<dbReference type="Proteomes" id="UP000562045">
    <property type="component" value="Unassembled WGS sequence"/>
</dbReference>
<keyword evidence="6" id="KW-1185">Reference proteome</keyword>
<dbReference type="RefSeq" id="WP_179649393.1">
    <property type="nucleotide sequence ID" value="NZ_CP022295.1"/>
</dbReference>
<evidence type="ECO:0000256" key="1">
    <source>
        <dbReference type="SAM" id="MobiDB-lite"/>
    </source>
</evidence>
<feature type="transmembrane region" description="Helical" evidence="2">
    <location>
        <begin position="144"/>
        <end position="165"/>
    </location>
</feature>
<keyword evidence="2" id="KW-0812">Transmembrane</keyword>
<feature type="transmembrane region" description="Helical" evidence="2">
    <location>
        <begin position="122"/>
        <end position="138"/>
    </location>
</feature>
<dbReference type="EMBL" id="CP022295">
    <property type="protein sequence ID" value="QSR24829.1"/>
    <property type="molecule type" value="Genomic_DNA"/>
</dbReference>
<protein>
    <submittedName>
        <fullName evidence="3">Uncharacterized protein</fullName>
    </submittedName>
</protein>
<dbReference type="AlphaFoldDB" id="A0A7Z0CLG4"/>
<sequence>MDLSALIFVALAVAWAVYLVPKALKYHEEDSANRSVDGFSDRLRVLARREAVSASAAELVPAGRKPSTARVEESVEEPAAPAEPEVAHDEEPAAPTPAPRAPRPALARRLAARRAAERRRRVFNVLLLLNLVVAGLGIGKVIGLAWIAAPVALLVAWLVACRLMVRRERAARAAANRRRRRTLADEAIAAEDAETDEVADEPAEVLGELDADDNTDEIPAVTAALLEEEPVVDGWTPVPVPLPTYVAKAPAGRTVRTIDLDSTGVWSSGRNEADSQLAREADAQRAQADADAAADERRASGS</sequence>
<gene>
    <name evidence="3" type="ORF">BJ993_002816</name>
    <name evidence="4" type="ORF">CFH99_04255</name>
</gene>
<feature type="transmembrane region" description="Helical" evidence="2">
    <location>
        <begin position="6"/>
        <end position="24"/>
    </location>
</feature>
<feature type="compositionally biased region" description="Basic and acidic residues" evidence="1">
    <location>
        <begin position="271"/>
        <end position="283"/>
    </location>
</feature>
<evidence type="ECO:0000313" key="3">
    <source>
        <dbReference type="EMBL" id="NYI45736.1"/>
    </source>
</evidence>
<dbReference type="EMBL" id="JACBZM010000001">
    <property type="protein sequence ID" value="NYI45736.1"/>
    <property type="molecule type" value="Genomic_DNA"/>
</dbReference>
<accession>A0A7Z0CLG4</accession>
<keyword evidence="2" id="KW-1133">Transmembrane helix</keyword>
<keyword evidence="2" id="KW-0472">Membrane</keyword>
<name>A0A7Z0CLG4_9ACTN</name>
<feature type="region of interest" description="Disordered" evidence="1">
    <location>
        <begin position="260"/>
        <end position="302"/>
    </location>
</feature>
<proteinExistence type="predicted"/>
<evidence type="ECO:0000313" key="5">
    <source>
        <dbReference type="Proteomes" id="UP000562045"/>
    </source>
</evidence>
<reference evidence="4 6" key="1">
    <citation type="submission" date="2017-06" db="EMBL/GenBank/DDBJ databases">
        <title>Complete Genome Sequence of the Soil Carbazole-Degrading Bacterium Nocardioides aromaticivorans IC177.</title>
        <authorList>
            <person name="Vejarano F."/>
            <person name="Suzuki-Minakuchi C."/>
            <person name="Ohtsubo Y."/>
            <person name="Tsuda M."/>
            <person name="Okada K."/>
            <person name="Nojiri H."/>
        </authorList>
    </citation>
    <scope>NUCLEOTIDE SEQUENCE [LARGE SCALE GENOMIC DNA]</scope>
    <source>
        <strain evidence="4 6">IC177</strain>
    </source>
</reference>